<evidence type="ECO:0000256" key="5">
    <source>
        <dbReference type="ARBA" id="ARBA00022519"/>
    </source>
</evidence>
<evidence type="ECO:0000256" key="9">
    <source>
        <dbReference type="SAM" id="Phobius"/>
    </source>
</evidence>
<dbReference type="NCBIfam" id="TIGR04407">
    <property type="entry name" value="LptF_YjgP"/>
    <property type="match status" value="1"/>
</dbReference>
<dbReference type="PANTHER" id="PTHR33529">
    <property type="entry name" value="SLR0882 PROTEIN-RELATED"/>
    <property type="match status" value="1"/>
</dbReference>
<evidence type="ECO:0000313" key="11">
    <source>
        <dbReference type="Proteomes" id="UP000075653"/>
    </source>
</evidence>
<accession>A0A149VZE4</accession>
<comment type="caution">
    <text evidence="10">The sequence shown here is derived from an EMBL/GenBank/DDBJ whole genome shotgun (WGS) entry which is preliminary data.</text>
</comment>
<dbReference type="GO" id="GO:0043190">
    <property type="term" value="C:ATP-binding cassette (ABC) transporter complex"/>
    <property type="evidence" value="ECO:0007669"/>
    <property type="project" value="InterPro"/>
</dbReference>
<gene>
    <name evidence="10" type="primary">lptF</name>
    <name evidence="10" type="ORF">FEMY_11970</name>
</gene>
<keyword evidence="3" id="KW-0813">Transport</keyword>
<evidence type="ECO:0000256" key="2">
    <source>
        <dbReference type="ARBA" id="ARBA00014213"/>
    </source>
</evidence>
<feature type="transmembrane region" description="Helical" evidence="9">
    <location>
        <begin position="326"/>
        <end position="345"/>
    </location>
</feature>
<dbReference type="InterPro" id="IPR030922">
    <property type="entry name" value="LptF"/>
</dbReference>
<evidence type="ECO:0000256" key="8">
    <source>
        <dbReference type="ARBA" id="ARBA00023136"/>
    </source>
</evidence>
<feature type="transmembrane region" description="Helical" evidence="9">
    <location>
        <begin position="105"/>
        <end position="125"/>
    </location>
</feature>
<keyword evidence="7 9" id="KW-1133">Transmembrane helix</keyword>
<protein>
    <recommendedName>
        <fullName evidence="2">Lipopolysaccharide export system permease protein LptF</fullName>
    </recommendedName>
</protein>
<proteinExistence type="predicted"/>
<organism evidence="10 11">
    <name type="scientific">Ferrovum myxofaciens</name>
    <dbReference type="NCBI Taxonomy" id="416213"/>
    <lineage>
        <taxon>Bacteria</taxon>
        <taxon>Pseudomonadati</taxon>
        <taxon>Pseudomonadota</taxon>
        <taxon>Betaproteobacteria</taxon>
        <taxon>Ferrovales</taxon>
        <taxon>Ferrovaceae</taxon>
        <taxon>Ferrovum</taxon>
    </lineage>
</organism>
<evidence type="ECO:0000256" key="4">
    <source>
        <dbReference type="ARBA" id="ARBA00022475"/>
    </source>
</evidence>
<dbReference type="AlphaFoldDB" id="A0A149VZE4"/>
<comment type="subcellular location">
    <subcellularLocation>
        <location evidence="1">Cell inner membrane</location>
        <topology evidence="1">Multi-pass membrane protein</topology>
    </subcellularLocation>
</comment>
<dbReference type="RefSeq" id="WP_051861957.1">
    <property type="nucleotide sequence ID" value="NZ_JPOQ01000014.1"/>
</dbReference>
<dbReference type="EMBL" id="LRRD01000019">
    <property type="protein sequence ID" value="KXW58254.1"/>
    <property type="molecule type" value="Genomic_DNA"/>
</dbReference>
<dbReference type="PANTHER" id="PTHR33529:SF7">
    <property type="entry name" value="LIPOPOLYSACCHARIDE EXPORT SYSTEM PERMEASE PROTEIN LPTF"/>
    <property type="match status" value="1"/>
</dbReference>
<keyword evidence="6 9" id="KW-0812">Transmembrane</keyword>
<dbReference type="Pfam" id="PF03739">
    <property type="entry name" value="LptF_LptG"/>
    <property type="match status" value="1"/>
</dbReference>
<feature type="transmembrane region" description="Helical" evidence="9">
    <location>
        <begin position="48"/>
        <end position="75"/>
    </location>
</feature>
<keyword evidence="5" id="KW-0997">Cell inner membrane</keyword>
<dbReference type="InterPro" id="IPR005495">
    <property type="entry name" value="LptG/LptF_permease"/>
</dbReference>
<keyword evidence="8 9" id="KW-0472">Membrane</keyword>
<evidence type="ECO:0000256" key="3">
    <source>
        <dbReference type="ARBA" id="ARBA00022448"/>
    </source>
</evidence>
<reference evidence="10 11" key="1">
    <citation type="submission" date="2016-01" db="EMBL/GenBank/DDBJ databases">
        <title>Genome sequence of the acidophilic iron oxidising Ferrovum strain Z-31.</title>
        <authorList>
            <person name="Poehlein A."/>
            <person name="Ullrich S.R."/>
            <person name="Schloemann M."/>
            <person name="Muehling M."/>
            <person name="Daniel R."/>
        </authorList>
    </citation>
    <scope>NUCLEOTIDE SEQUENCE [LARGE SCALE GENOMIC DNA]</scope>
    <source>
        <strain evidence="10 11">Z-31</strain>
    </source>
</reference>
<sequence length="373" mass="42048">MLFSRLLRKEFARTALMAMVILLAILLTVSLVKLLGLAAGGTLSGSAVMAMLAFGSLTYLPVLLSASIFTALLLAMTRFYRDSEMIIWQSAGVSLNRFLGPVLRFTVPMALVVALLSLVIAPWAIGQKAQYQKQLDVQDDTSQITPGVFRESHQSDQVFFVDALSQSKEKVSNVFVQSVQGHQVGVIAADSGYIATEPNGDRFVVLQHGRRYEGEPGTLNYRLVDFEQARLRIDQHGVTAAALSVKSMSAQNLLRNPTLEGWGELHWRLGLPLSLLVLSVFSVPLSYINVRGGRSTNMIFALLAYMVYYNCMSIAQAWVAQGKLPFWIGLWPVHLLFLTVAWIWLQQRQRVWSWRWWMGQRRSREIRERREDL</sequence>
<dbReference type="OrthoDB" id="9778062at2"/>
<evidence type="ECO:0000256" key="1">
    <source>
        <dbReference type="ARBA" id="ARBA00004429"/>
    </source>
</evidence>
<evidence type="ECO:0000313" key="10">
    <source>
        <dbReference type="EMBL" id="KXW58254.1"/>
    </source>
</evidence>
<dbReference type="GO" id="GO:0015920">
    <property type="term" value="P:lipopolysaccharide transport"/>
    <property type="evidence" value="ECO:0007669"/>
    <property type="project" value="TreeGrafter"/>
</dbReference>
<dbReference type="GO" id="GO:0055085">
    <property type="term" value="P:transmembrane transport"/>
    <property type="evidence" value="ECO:0007669"/>
    <property type="project" value="InterPro"/>
</dbReference>
<feature type="transmembrane region" description="Helical" evidence="9">
    <location>
        <begin position="269"/>
        <end position="288"/>
    </location>
</feature>
<keyword evidence="4" id="KW-1003">Cell membrane</keyword>
<evidence type="ECO:0000256" key="7">
    <source>
        <dbReference type="ARBA" id="ARBA00022989"/>
    </source>
</evidence>
<evidence type="ECO:0000256" key="6">
    <source>
        <dbReference type="ARBA" id="ARBA00022692"/>
    </source>
</evidence>
<name>A0A149VZE4_9PROT</name>
<dbReference type="Proteomes" id="UP000075653">
    <property type="component" value="Unassembled WGS sequence"/>
</dbReference>
<dbReference type="STRING" id="1789004.FEMY_11970"/>
<keyword evidence="11" id="KW-1185">Reference proteome</keyword>
<feature type="transmembrane region" description="Helical" evidence="9">
    <location>
        <begin position="300"/>
        <end position="320"/>
    </location>
</feature>
<dbReference type="PATRIC" id="fig|1789004.3.peg.1218"/>